<evidence type="ECO:0000313" key="12">
    <source>
        <dbReference type="EMBL" id="MFD0916158.1"/>
    </source>
</evidence>
<sequence>MKTIVKAAAFAAAFAMLPFGAHSDAEAGSRVTVGSNLSSPWVLQFKPKKRVATPEALARIRAARQGNRQVRRVSRSTVRATAPRATGSVRRQTALRSSIPTLPDSELMPQIVNYYGEDKPGTIIVNTPERRLYLVMEGGKARRYAIGVGKPGFEWAGVHKVTRKAEWPDWRPPQSMIKRERAKGRELPAFMPGGPENPMGARALYLGSTIYRIHGTNQDWSIGKAVSSGCIRMRNQDVMDLYDRVPRGSKVRVI</sequence>
<feature type="active site" description="Proton donor/acceptor" evidence="9">
    <location>
        <position position="214"/>
    </location>
</feature>
<dbReference type="Proteomes" id="UP001597101">
    <property type="component" value="Unassembled WGS sequence"/>
</dbReference>
<keyword evidence="4 12" id="KW-0808">Transferase</keyword>
<dbReference type="EC" id="2.3.2.-" evidence="12"/>
<keyword evidence="8 9" id="KW-0961">Cell wall biogenesis/degradation</keyword>
<keyword evidence="12" id="KW-0012">Acyltransferase</keyword>
<dbReference type="EMBL" id="JBHTJV010000003">
    <property type="protein sequence ID" value="MFD0916158.1"/>
    <property type="molecule type" value="Genomic_DNA"/>
</dbReference>
<feature type="domain" description="L,D-TPase catalytic" evidence="11">
    <location>
        <begin position="121"/>
        <end position="254"/>
    </location>
</feature>
<organism evidence="12 13">
    <name type="scientific">Pseudahrensia aquimaris</name>
    <dbReference type="NCBI Taxonomy" id="744461"/>
    <lineage>
        <taxon>Bacteria</taxon>
        <taxon>Pseudomonadati</taxon>
        <taxon>Pseudomonadota</taxon>
        <taxon>Alphaproteobacteria</taxon>
        <taxon>Hyphomicrobiales</taxon>
        <taxon>Ahrensiaceae</taxon>
        <taxon>Pseudahrensia</taxon>
    </lineage>
</organism>
<evidence type="ECO:0000256" key="8">
    <source>
        <dbReference type="ARBA" id="ARBA00023316"/>
    </source>
</evidence>
<feature type="signal peptide" evidence="10">
    <location>
        <begin position="1"/>
        <end position="23"/>
    </location>
</feature>
<comment type="similarity">
    <text evidence="2">Belongs to the YkuD family.</text>
</comment>
<dbReference type="Pfam" id="PF03734">
    <property type="entry name" value="YkuD"/>
    <property type="match status" value="1"/>
</dbReference>
<dbReference type="SUPFAM" id="SSF141523">
    <property type="entry name" value="L,D-transpeptidase catalytic domain-like"/>
    <property type="match status" value="1"/>
</dbReference>
<dbReference type="InterPro" id="IPR038063">
    <property type="entry name" value="Transpep_catalytic_dom"/>
</dbReference>
<keyword evidence="6 9" id="KW-0133">Cell shape</keyword>
<evidence type="ECO:0000256" key="4">
    <source>
        <dbReference type="ARBA" id="ARBA00022679"/>
    </source>
</evidence>
<dbReference type="RefSeq" id="WP_377211989.1">
    <property type="nucleotide sequence ID" value="NZ_JBHTJV010000003.1"/>
</dbReference>
<name>A0ABW3FFB6_9HYPH</name>
<dbReference type="Gene3D" id="2.40.440.10">
    <property type="entry name" value="L,D-transpeptidase catalytic domain-like"/>
    <property type="match status" value="1"/>
</dbReference>
<proteinExistence type="inferred from homology"/>
<accession>A0ABW3FFB6</accession>
<dbReference type="GO" id="GO:0016746">
    <property type="term" value="F:acyltransferase activity"/>
    <property type="evidence" value="ECO:0007669"/>
    <property type="project" value="UniProtKB-KW"/>
</dbReference>
<keyword evidence="13" id="KW-1185">Reference proteome</keyword>
<reference evidence="13" key="1">
    <citation type="journal article" date="2019" name="Int. J. Syst. Evol. Microbiol.">
        <title>The Global Catalogue of Microorganisms (GCM) 10K type strain sequencing project: providing services to taxonomists for standard genome sequencing and annotation.</title>
        <authorList>
            <consortium name="The Broad Institute Genomics Platform"/>
            <consortium name="The Broad Institute Genome Sequencing Center for Infectious Disease"/>
            <person name="Wu L."/>
            <person name="Ma J."/>
        </authorList>
    </citation>
    <scope>NUCLEOTIDE SEQUENCE [LARGE SCALE GENOMIC DNA]</scope>
    <source>
        <strain evidence="13">CCUG 60023</strain>
    </source>
</reference>
<gene>
    <name evidence="12" type="ORF">ACFQ14_07045</name>
</gene>
<evidence type="ECO:0000256" key="7">
    <source>
        <dbReference type="ARBA" id="ARBA00022984"/>
    </source>
</evidence>
<keyword evidence="3" id="KW-0328">Glycosyltransferase</keyword>
<protein>
    <submittedName>
        <fullName evidence="12">L,D-transpeptidase</fullName>
        <ecNumber evidence="12">2.3.2.-</ecNumber>
    </submittedName>
</protein>
<evidence type="ECO:0000256" key="9">
    <source>
        <dbReference type="PROSITE-ProRule" id="PRU01373"/>
    </source>
</evidence>
<feature type="active site" description="Nucleophile" evidence="9">
    <location>
        <position position="230"/>
    </location>
</feature>
<keyword evidence="7 9" id="KW-0573">Peptidoglycan synthesis</keyword>
<dbReference type="PROSITE" id="PS52029">
    <property type="entry name" value="LD_TPASE"/>
    <property type="match status" value="1"/>
</dbReference>
<comment type="pathway">
    <text evidence="1 9">Cell wall biogenesis; peptidoglycan biosynthesis.</text>
</comment>
<keyword evidence="5" id="KW-0378">Hydrolase</keyword>
<dbReference type="CDD" id="cd16913">
    <property type="entry name" value="YkuD_like"/>
    <property type="match status" value="1"/>
</dbReference>
<comment type="caution">
    <text evidence="12">The sequence shown here is derived from an EMBL/GenBank/DDBJ whole genome shotgun (WGS) entry which is preliminary data.</text>
</comment>
<feature type="chain" id="PRO_5045536311" evidence="10">
    <location>
        <begin position="24"/>
        <end position="254"/>
    </location>
</feature>
<evidence type="ECO:0000313" key="13">
    <source>
        <dbReference type="Proteomes" id="UP001597101"/>
    </source>
</evidence>
<dbReference type="InterPro" id="IPR005490">
    <property type="entry name" value="LD_TPept_cat_dom"/>
</dbReference>
<evidence type="ECO:0000256" key="1">
    <source>
        <dbReference type="ARBA" id="ARBA00004752"/>
    </source>
</evidence>
<keyword evidence="10" id="KW-0732">Signal</keyword>
<evidence type="ECO:0000256" key="5">
    <source>
        <dbReference type="ARBA" id="ARBA00022801"/>
    </source>
</evidence>
<evidence type="ECO:0000256" key="3">
    <source>
        <dbReference type="ARBA" id="ARBA00022676"/>
    </source>
</evidence>
<evidence type="ECO:0000256" key="2">
    <source>
        <dbReference type="ARBA" id="ARBA00005992"/>
    </source>
</evidence>
<evidence type="ECO:0000259" key="11">
    <source>
        <dbReference type="PROSITE" id="PS52029"/>
    </source>
</evidence>
<evidence type="ECO:0000256" key="6">
    <source>
        <dbReference type="ARBA" id="ARBA00022960"/>
    </source>
</evidence>
<dbReference type="PANTHER" id="PTHR30582:SF24">
    <property type="entry name" value="L,D-TRANSPEPTIDASE ERFK_SRFK-RELATED"/>
    <property type="match status" value="1"/>
</dbReference>
<dbReference type="PANTHER" id="PTHR30582">
    <property type="entry name" value="L,D-TRANSPEPTIDASE"/>
    <property type="match status" value="1"/>
</dbReference>
<dbReference type="InterPro" id="IPR050979">
    <property type="entry name" value="LD-transpeptidase"/>
</dbReference>
<evidence type="ECO:0000256" key="10">
    <source>
        <dbReference type="SAM" id="SignalP"/>
    </source>
</evidence>